<dbReference type="SUPFAM" id="SSF48403">
    <property type="entry name" value="Ankyrin repeat"/>
    <property type="match status" value="1"/>
</dbReference>
<dbReference type="SUPFAM" id="SSF52540">
    <property type="entry name" value="P-loop containing nucleoside triphosphate hydrolases"/>
    <property type="match status" value="1"/>
</dbReference>
<evidence type="ECO:0000256" key="4">
    <source>
        <dbReference type="ARBA" id="ARBA00022737"/>
    </source>
</evidence>
<dbReference type="PANTHER" id="PTHR24342">
    <property type="entry name" value="SERINE/THREONINE-PROTEIN KINASE 17"/>
    <property type="match status" value="1"/>
</dbReference>
<dbReference type="Gene3D" id="1.10.510.10">
    <property type="entry name" value="Transferase(Phosphotransferase) domain 1"/>
    <property type="match status" value="1"/>
</dbReference>
<feature type="repeat" description="ANK" evidence="8">
    <location>
        <begin position="583"/>
        <end position="615"/>
    </location>
</feature>
<feature type="domain" description="Roc" evidence="13">
    <location>
        <begin position="655"/>
        <end position="899"/>
    </location>
</feature>
<dbReference type="Gene3D" id="1.10.533.10">
    <property type="entry name" value="Death Domain, Fas"/>
    <property type="match status" value="1"/>
</dbReference>
<feature type="domain" description="Death" evidence="12">
    <location>
        <begin position="1270"/>
        <end position="1332"/>
    </location>
</feature>
<dbReference type="InterPro" id="IPR036770">
    <property type="entry name" value="Ankyrin_rpt-contain_sf"/>
</dbReference>
<evidence type="ECO:0000256" key="9">
    <source>
        <dbReference type="PROSITE-ProRule" id="PRU10141"/>
    </source>
</evidence>
<feature type="repeat" description="ANK" evidence="8">
    <location>
        <begin position="385"/>
        <end position="417"/>
    </location>
</feature>
<sequence length="1371" mass="151059">MEGIEYSTQPFEELYEVFEEIGSGQFAVVRRCVEKATCNEYAAKYIRKRRVASSRRGLPLEAIAREVRVLQRLDKHQNIISLHQVFDNGQHMILVLELVRGGELFEHISERERLSEEEASAFLHQILQGLSHMHSKGIAHLDLKPENVLLLSKNRQHIKLIDFGLSREITQAEEVRDLMGTAEFVAPEIVNYEPLSLATDMWAIGVITYILLSGASPFLGDSQQETFNNITAVDYSFDAEYFSSTSDLAKNFICSLLVKDARKRMTAEQTLKHPWISPQSSQQEEERRYAQTNMDNFKSYQARRRWKHSVRVVTLCNRLSRSAKLRSQSAELLDTRSSAITLQEDQDSSFVLSAMVAAVEEGNLPGLEKLFTVAQNIDVNMANKHGESAIHLSCGLGQLDALRFLVKKGGGIEATDAQGDTPLHWAARQGHAHIIAYLIEQGAQINTQNKNGETCLHVACRYGHTMVVQNLCLCNMNIDLQDDESQTPLHVASGRGHVECVRGLVGSGACVDAQDAHGATPIHHALARHHIQTARILLHAGANTDITDDLGEAPIHIVAREGLLSLAQTLCAFGCCVDVPNKTGLYPLHLAAKHGHTELVRCLCLAGCTVEQKSREGILAEVSAMAQGYDDIADLLNRLRGEQQREEYIQQLIPSPASIPRIKVKFLGHSGSGKTALVDTLKTGYFSSFFRRSKSSTSTTSIGSVGKSSSTMKGHFEMESPLSSRQNSLTFEPCENYTKGIDVQQVTISGVGELSLWEFSGHEAYFPVYDHFIGNTSCVHLVVFSLNQPFDVQLQQCSFWLSFLQARIPPMEPLNMRGKPSKPAKVALVGTHADTAQCHRNLQGEFVAPQVHLLQEKLLDLFGDVFEVHDTVFVMDATAPGSAATRALKQYLADCKAKVTQGVPRVTGFLGAVVTTLAEWRASLGEFPVVSWPQFVDVTHQRVNPLAGEEHLREVVQQLQLMGEVVYLKAEAQDLVVLDPAWLTHQQIGHLLSTQYAAHARVTGCYTVDDFQMSFPECDALDLLQVLEALHLCTQCDNDGEIEYEFPCFNQVETLDGLWEKVDPRYTDGVYGGVRLRSPAPTQYILPPIYIRLQVQLRRSWQEYPERDTDLYQWCGGSKFCSGPLEALLTVEEGGEAIELKVRGPPESGPVAFFFMEDLLAMIDQVLVEMCPGLVLEKHVLSSEQLATHAATVYAWPPADIYTALLSGGVQATLANPLTAKEETFTSLVCFGSQDVVSSLVVGGDVHISSLCTVTVQRLAALMDPPHPRGSDWCVLAVKLGLQQLLPSLDTSGGASQHSPTATLLHSWGQTSAATLGKLVTELRGMEREDAAVVVMCGAPLYQLAPPDEDTTSDSPPISSTSATSTSNLSR</sequence>
<dbReference type="PROSITE" id="PS00107">
    <property type="entry name" value="PROTEIN_KINASE_ATP"/>
    <property type="match status" value="1"/>
</dbReference>
<dbReference type="FunFam" id="1.10.510.10:FF:000571">
    <property type="entry name" value="Maternal embryonic leucine zipper kinase"/>
    <property type="match status" value="1"/>
</dbReference>
<keyword evidence="3" id="KW-0808">Transferase</keyword>
<evidence type="ECO:0000313" key="15">
    <source>
        <dbReference type="Proteomes" id="UP001487740"/>
    </source>
</evidence>
<feature type="repeat" description="ANK" evidence="8">
    <location>
        <begin position="517"/>
        <end position="549"/>
    </location>
</feature>
<dbReference type="InterPro" id="IPR011029">
    <property type="entry name" value="DEATH-like_dom_sf"/>
</dbReference>
<protein>
    <recommendedName>
        <fullName evidence="16">Non-specific serine/threonine protein kinase</fullName>
    </recommendedName>
</protein>
<gene>
    <name evidence="14" type="ORF">O3P69_016726</name>
</gene>
<dbReference type="GO" id="GO:0043065">
    <property type="term" value="P:positive regulation of apoptotic process"/>
    <property type="evidence" value="ECO:0007669"/>
    <property type="project" value="TreeGrafter"/>
</dbReference>
<evidence type="ECO:0000256" key="8">
    <source>
        <dbReference type="PROSITE-ProRule" id="PRU00023"/>
    </source>
</evidence>
<feature type="repeat" description="ANK" evidence="8">
    <location>
        <begin position="418"/>
        <end position="450"/>
    </location>
</feature>
<dbReference type="SUPFAM" id="SSF47986">
    <property type="entry name" value="DEATH domain"/>
    <property type="match status" value="1"/>
</dbReference>
<evidence type="ECO:0000256" key="2">
    <source>
        <dbReference type="ARBA" id="ARBA00022527"/>
    </source>
</evidence>
<dbReference type="Pfam" id="PF00531">
    <property type="entry name" value="Death"/>
    <property type="match status" value="1"/>
</dbReference>
<dbReference type="GO" id="GO:0005524">
    <property type="term" value="F:ATP binding"/>
    <property type="evidence" value="ECO:0007669"/>
    <property type="project" value="UniProtKB-UniRule"/>
</dbReference>
<dbReference type="InterPro" id="IPR027417">
    <property type="entry name" value="P-loop_NTPase"/>
</dbReference>
<dbReference type="GO" id="GO:0045087">
    <property type="term" value="P:innate immune response"/>
    <property type="evidence" value="ECO:0007669"/>
    <property type="project" value="UniProtKB-ARBA"/>
</dbReference>
<dbReference type="PROSITE" id="PS50017">
    <property type="entry name" value="DEATH_DOMAIN"/>
    <property type="match status" value="1"/>
</dbReference>
<keyword evidence="6" id="KW-0418">Kinase</keyword>
<dbReference type="InterPro" id="IPR017441">
    <property type="entry name" value="Protein_kinase_ATP_BS"/>
</dbReference>
<dbReference type="PROSITE" id="PS00108">
    <property type="entry name" value="PROTEIN_KINASE_ST"/>
    <property type="match status" value="1"/>
</dbReference>
<dbReference type="Proteomes" id="UP001487740">
    <property type="component" value="Unassembled WGS sequence"/>
</dbReference>
<dbReference type="GO" id="GO:0005525">
    <property type="term" value="F:GTP binding"/>
    <property type="evidence" value="ECO:0007669"/>
    <property type="project" value="UniProtKB-KW"/>
</dbReference>
<dbReference type="Gene3D" id="3.40.50.300">
    <property type="entry name" value="P-loop containing nucleotide triphosphate hydrolases"/>
    <property type="match status" value="1"/>
</dbReference>
<evidence type="ECO:0000256" key="6">
    <source>
        <dbReference type="ARBA" id="ARBA00022777"/>
    </source>
</evidence>
<dbReference type="EMBL" id="JARAKH010000042">
    <property type="protein sequence ID" value="KAK8380309.1"/>
    <property type="molecule type" value="Genomic_DNA"/>
</dbReference>
<feature type="region of interest" description="Disordered" evidence="10">
    <location>
        <begin position="696"/>
        <end position="717"/>
    </location>
</feature>
<dbReference type="PROSITE" id="PS50011">
    <property type="entry name" value="PROTEIN_KINASE_DOM"/>
    <property type="match status" value="1"/>
</dbReference>
<evidence type="ECO:0000256" key="1">
    <source>
        <dbReference type="ARBA" id="ARBA00001946"/>
    </source>
</evidence>
<evidence type="ECO:0000259" key="13">
    <source>
        <dbReference type="PROSITE" id="PS51424"/>
    </source>
</evidence>
<comment type="caution">
    <text evidence="14">The sequence shown here is derived from an EMBL/GenBank/DDBJ whole genome shotgun (WGS) entry which is preliminary data.</text>
</comment>
<evidence type="ECO:0000259" key="11">
    <source>
        <dbReference type="PROSITE" id="PS50011"/>
    </source>
</evidence>
<keyword evidence="8" id="KW-0040">ANK repeat</keyword>
<keyword evidence="4" id="KW-0677">Repeat</keyword>
<evidence type="ECO:0000259" key="12">
    <source>
        <dbReference type="PROSITE" id="PS50017"/>
    </source>
</evidence>
<comment type="cofactor">
    <cofactor evidence="1">
        <name>Mg(2+)</name>
        <dbReference type="ChEBI" id="CHEBI:18420"/>
    </cofactor>
</comment>
<dbReference type="GO" id="GO:0035556">
    <property type="term" value="P:intracellular signal transduction"/>
    <property type="evidence" value="ECO:0007669"/>
    <property type="project" value="TreeGrafter"/>
</dbReference>
<dbReference type="PROSITE" id="PS50088">
    <property type="entry name" value="ANK_REPEAT"/>
    <property type="match status" value="6"/>
</dbReference>
<feature type="domain" description="Protein kinase" evidence="11">
    <location>
        <begin position="15"/>
        <end position="276"/>
    </location>
</feature>
<evidence type="ECO:0000256" key="7">
    <source>
        <dbReference type="ARBA" id="ARBA00022840"/>
    </source>
</evidence>
<dbReference type="SUPFAM" id="SSF56112">
    <property type="entry name" value="Protein kinase-like (PK-like)"/>
    <property type="match status" value="1"/>
</dbReference>
<dbReference type="SMART" id="SM00220">
    <property type="entry name" value="S_TKc"/>
    <property type="match status" value="1"/>
</dbReference>
<keyword evidence="5 9" id="KW-0547">Nucleotide-binding</keyword>
<dbReference type="GO" id="GO:0004674">
    <property type="term" value="F:protein serine/threonine kinase activity"/>
    <property type="evidence" value="ECO:0007669"/>
    <property type="project" value="UniProtKB-KW"/>
</dbReference>
<dbReference type="GO" id="GO:0005634">
    <property type="term" value="C:nucleus"/>
    <property type="evidence" value="ECO:0007669"/>
    <property type="project" value="TreeGrafter"/>
</dbReference>
<keyword evidence="7 9" id="KW-0067">ATP-binding</keyword>
<dbReference type="PANTHER" id="PTHR24342:SF14">
    <property type="entry name" value="DEATH-ASSOCIATED PROTEIN KINASE DAPK-1"/>
    <property type="match status" value="1"/>
</dbReference>
<feature type="compositionally biased region" description="Low complexity" evidence="10">
    <location>
        <begin position="1353"/>
        <end position="1371"/>
    </location>
</feature>
<dbReference type="PROSITE" id="PS51424">
    <property type="entry name" value="ROC"/>
    <property type="match status" value="1"/>
</dbReference>
<dbReference type="InterPro" id="IPR011009">
    <property type="entry name" value="Kinase-like_dom_sf"/>
</dbReference>
<feature type="repeat" description="ANK" evidence="8">
    <location>
        <begin position="484"/>
        <end position="516"/>
    </location>
</feature>
<dbReference type="SMART" id="SM00005">
    <property type="entry name" value="DEATH"/>
    <property type="match status" value="1"/>
</dbReference>
<dbReference type="Gene3D" id="1.25.40.20">
    <property type="entry name" value="Ankyrin repeat-containing domain"/>
    <property type="match status" value="4"/>
</dbReference>
<proteinExistence type="predicted"/>
<keyword evidence="15" id="KW-1185">Reference proteome</keyword>
<reference evidence="14 15" key="1">
    <citation type="submission" date="2023-03" db="EMBL/GenBank/DDBJ databases">
        <title>High-quality genome of Scylla paramamosain provides insights in environmental adaptation.</title>
        <authorList>
            <person name="Zhang L."/>
        </authorList>
    </citation>
    <scope>NUCLEOTIDE SEQUENCE [LARGE SCALE GENOMIC DNA]</scope>
    <source>
        <strain evidence="14">LZ_2023a</strain>
        <tissue evidence="14">Muscle</tissue>
    </source>
</reference>
<dbReference type="InterPro" id="IPR002110">
    <property type="entry name" value="Ankyrin_rpt"/>
</dbReference>
<dbReference type="InterPro" id="IPR000719">
    <property type="entry name" value="Prot_kinase_dom"/>
</dbReference>
<dbReference type="InterPro" id="IPR000488">
    <property type="entry name" value="Death_dom"/>
</dbReference>
<feature type="repeat" description="ANK" evidence="8">
    <location>
        <begin position="451"/>
        <end position="483"/>
    </location>
</feature>
<feature type="binding site" evidence="9">
    <location>
        <position position="48"/>
    </location>
    <ligand>
        <name>ATP</name>
        <dbReference type="ChEBI" id="CHEBI:30616"/>
    </ligand>
</feature>
<keyword evidence="2" id="KW-0723">Serine/threonine-protein kinase</keyword>
<dbReference type="Pfam" id="PF12796">
    <property type="entry name" value="Ank_2"/>
    <property type="match status" value="3"/>
</dbReference>
<dbReference type="SMART" id="SM00248">
    <property type="entry name" value="ANK"/>
    <property type="match status" value="7"/>
</dbReference>
<evidence type="ECO:0000313" key="14">
    <source>
        <dbReference type="EMBL" id="KAK8380309.1"/>
    </source>
</evidence>
<evidence type="ECO:0008006" key="16">
    <source>
        <dbReference type="Google" id="ProtNLM"/>
    </source>
</evidence>
<name>A0AAW0SZ63_SCYPA</name>
<accession>A0AAW0SZ63</accession>
<feature type="compositionally biased region" description="Low complexity" evidence="10">
    <location>
        <begin position="696"/>
        <end position="711"/>
    </location>
</feature>
<evidence type="ECO:0000256" key="5">
    <source>
        <dbReference type="ARBA" id="ARBA00022741"/>
    </source>
</evidence>
<dbReference type="Gene3D" id="3.30.200.20">
    <property type="entry name" value="Phosphorylase Kinase, domain 1"/>
    <property type="match status" value="1"/>
</dbReference>
<dbReference type="PRINTS" id="PR01415">
    <property type="entry name" value="ANKYRIN"/>
</dbReference>
<dbReference type="GO" id="GO:0005737">
    <property type="term" value="C:cytoplasm"/>
    <property type="evidence" value="ECO:0007669"/>
    <property type="project" value="UniProtKB-ARBA"/>
</dbReference>
<dbReference type="InterPro" id="IPR020859">
    <property type="entry name" value="ROC"/>
</dbReference>
<dbReference type="InterPro" id="IPR008271">
    <property type="entry name" value="Ser/Thr_kinase_AS"/>
</dbReference>
<organism evidence="14 15">
    <name type="scientific">Scylla paramamosain</name>
    <name type="common">Mud crab</name>
    <dbReference type="NCBI Taxonomy" id="85552"/>
    <lineage>
        <taxon>Eukaryota</taxon>
        <taxon>Metazoa</taxon>
        <taxon>Ecdysozoa</taxon>
        <taxon>Arthropoda</taxon>
        <taxon>Crustacea</taxon>
        <taxon>Multicrustacea</taxon>
        <taxon>Malacostraca</taxon>
        <taxon>Eumalacostraca</taxon>
        <taxon>Eucarida</taxon>
        <taxon>Decapoda</taxon>
        <taxon>Pleocyemata</taxon>
        <taxon>Brachyura</taxon>
        <taxon>Eubrachyura</taxon>
        <taxon>Portunoidea</taxon>
        <taxon>Portunidae</taxon>
        <taxon>Portuninae</taxon>
        <taxon>Scylla</taxon>
    </lineage>
</organism>
<evidence type="ECO:0000256" key="3">
    <source>
        <dbReference type="ARBA" id="ARBA00022679"/>
    </source>
</evidence>
<evidence type="ECO:0000256" key="10">
    <source>
        <dbReference type="SAM" id="MobiDB-lite"/>
    </source>
</evidence>
<dbReference type="PROSITE" id="PS50297">
    <property type="entry name" value="ANK_REP_REGION"/>
    <property type="match status" value="6"/>
</dbReference>
<dbReference type="Pfam" id="PF00069">
    <property type="entry name" value="Pkinase"/>
    <property type="match status" value="1"/>
</dbReference>
<feature type="region of interest" description="Disordered" evidence="10">
    <location>
        <begin position="1345"/>
        <end position="1371"/>
    </location>
</feature>